<name>A0A1Q9CAG0_SYMMI</name>
<dbReference type="AlphaFoldDB" id="A0A1Q9CAG0"/>
<reference evidence="1 2" key="1">
    <citation type="submission" date="2016-02" db="EMBL/GenBank/DDBJ databases">
        <title>Genome analysis of coral dinoflagellate symbionts highlights evolutionary adaptations to a symbiotic lifestyle.</title>
        <authorList>
            <person name="Aranda M."/>
            <person name="Li Y."/>
            <person name="Liew Y.J."/>
            <person name="Baumgarten S."/>
            <person name="Simakov O."/>
            <person name="Wilson M."/>
            <person name="Piel J."/>
            <person name="Ashoor H."/>
            <person name="Bougouffa S."/>
            <person name="Bajic V.B."/>
            <person name="Ryu T."/>
            <person name="Ravasi T."/>
            <person name="Bayer T."/>
            <person name="Micklem G."/>
            <person name="Kim H."/>
            <person name="Bhak J."/>
            <person name="Lajeunesse T.C."/>
            <person name="Voolstra C.R."/>
        </authorList>
    </citation>
    <scope>NUCLEOTIDE SEQUENCE [LARGE SCALE GENOMIC DNA]</scope>
    <source>
        <strain evidence="1 2">CCMP2467</strain>
    </source>
</reference>
<comment type="caution">
    <text evidence="1">The sequence shown here is derived from an EMBL/GenBank/DDBJ whole genome shotgun (WGS) entry which is preliminary data.</text>
</comment>
<dbReference type="Proteomes" id="UP000186817">
    <property type="component" value="Unassembled WGS sequence"/>
</dbReference>
<protein>
    <submittedName>
        <fullName evidence="1">Uncharacterized protein</fullName>
    </submittedName>
</protein>
<proteinExistence type="predicted"/>
<evidence type="ECO:0000313" key="2">
    <source>
        <dbReference type="Proteomes" id="UP000186817"/>
    </source>
</evidence>
<sequence>MNADLWCRVCRCLDVESFLSFRACQKSGQVSVNFLEIVFPPRIEKPSVVAQLNQLLEAFPERQLQLRCWRLAARLSKQELIDTEDAILCINHCDSNPSVVQRVFGLRRDRGFGSAHPFMLEWDCEDDEAVQVLAFHGRCNLWSLDVLDLQQPFILRFHLRIPGPTGGVHVALSSNLKPWQGMAAGSCDAVTVAILKRGNWRHACDVVWVRGAMFGTDLALHMCPFGAWPLNRWGCVSICHLGGGTIQVEAFGEHRVFEGLLTTSRPGRPLPRYARLGFLCWDRDSRYDLRHIELES</sequence>
<organism evidence="1 2">
    <name type="scientific">Symbiodinium microadriaticum</name>
    <name type="common">Dinoflagellate</name>
    <name type="synonym">Zooxanthella microadriatica</name>
    <dbReference type="NCBI Taxonomy" id="2951"/>
    <lineage>
        <taxon>Eukaryota</taxon>
        <taxon>Sar</taxon>
        <taxon>Alveolata</taxon>
        <taxon>Dinophyceae</taxon>
        <taxon>Suessiales</taxon>
        <taxon>Symbiodiniaceae</taxon>
        <taxon>Symbiodinium</taxon>
    </lineage>
</organism>
<keyword evidence="2" id="KW-1185">Reference proteome</keyword>
<dbReference type="EMBL" id="LSRX01001446">
    <property type="protein sequence ID" value="OLP79807.1"/>
    <property type="molecule type" value="Genomic_DNA"/>
</dbReference>
<accession>A0A1Q9CAG0</accession>
<dbReference type="OrthoDB" id="10336720at2759"/>
<gene>
    <name evidence="1" type="ORF">AK812_SmicGene39863</name>
</gene>
<evidence type="ECO:0000313" key="1">
    <source>
        <dbReference type="EMBL" id="OLP79807.1"/>
    </source>
</evidence>